<keyword evidence="8" id="KW-0413">Isomerase</keyword>
<keyword evidence="2" id="KW-0227">DNA damage</keyword>
<dbReference type="PANTHER" id="PTHR47962">
    <property type="entry name" value="ATP-DEPENDENT HELICASE LHR-RELATED-RELATED"/>
    <property type="match status" value="1"/>
</dbReference>
<evidence type="ECO:0000256" key="5">
    <source>
        <dbReference type="ARBA" id="ARBA00022840"/>
    </source>
</evidence>
<feature type="domain" description="Helicase C-terminal" evidence="10">
    <location>
        <begin position="299"/>
        <end position="446"/>
    </location>
</feature>
<dbReference type="SMART" id="SM00487">
    <property type="entry name" value="DEXDc"/>
    <property type="match status" value="1"/>
</dbReference>
<keyword evidence="12" id="KW-1185">Reference proteome</keyword>
<organism evidence="11 12">
    <name type="scientific">Paenibacillus sambharensis</name>
    <dbReference type="NCBI Taxonomy" id="1803190"/>
    <lineage>
        <taxon>Bacteria</taxon>
        <taxon>Bacillati</taxon>
        <taxon>Bacillota</taxon>
        <taxon>Bacilli</taxon>
        <taxon>Bacillales</taxon>
        <taxon>Paenibacillaceae</taxon>
        <taxon>Paenibacillus</taxon>
    </lineage>
</organism>
<dbReference type="Pfam" id="PF23234">
    <property type="entry name" value="WHD_4th_Lhr"/>
    <property type="match status" value="1"/>
</dbReference>
<dbReference type="InterPro" id="IPR001650">
    <property type="entry name" value="Helicase_C-like"/>
</dbReference>
<dbReference type="Proteomes" id="UP000249522">
    <property type="component" value="Unassembled WGS sequence"/>
</dbReference>
<feature type="domain" description="Helicase ATP-binding" evidence="9">
    <location>
        <begin position="33"/>
        <end position="229"/>
    </location>
</feature>
<dbReference type="GO" id="GO:0005524">
    <property type="term" value="F:ATP binding"/>
    <property type="evidence" value="ECO:0007669"/>
    <property type="project" value="UniProtKB-KW"/>
</dbReference>
<protein>
    <submittedName>
        <fullName evidence="11">DEAD/DEAH box helicase</fullName>
    </submittedName>
</protein>
<dbReference type="SMART" id="SM00490">
    <property type="entry name" value="HELICc"/>
    <property type="match status" value="1"/>
</dbReference>
<keyword evidence="7" id="KW-0234">DNA repair</keyword>
<dbReference type="Pfam" id="PF23235">
    <property type="entry name" value="WHD_3rd_Lhr"/>
    <property type="match status" value="1"/>
</dbReference>
<dbReference type="InterPro" id="IPR011545">
    <property type="entry name" value="DEAD/DEAH_box_helicase_dom"/>
</dbReference>
<evidence type="ECO:0000259" key="10">
    <source>
        <dbReference type="PROSITE" id="PS51194"/>
    </source>
</evidence>
<proteinExistence type="predicted"/>
<evidence type="ECO:0000256" key="6">
    <source>
        <dbReference type="ARBA" id="ARBA00023125"/>
    </source>
</evidence>
<dbReference type="PROSITE" id="PS51192">
    <property type="entry name" value="HELICASE_ATP_BIND_1"/>
    <property type="match status" value="1"/>
</dbReference>
<keyword evidence="1" id="KW-0547">Nucleotide-binding</keyword>
<dbReference type="Pfam" id="PF08494">
    <property type="entry name" value="DEAD_assoc"/>
    <property type="match status" value="1"/>
</dbReference>
<dbReference type="GO" id="GO:0003677">
    <property type="term" value="F:DNA binding"/>
    <property type="evidence" value="ECO:0007669"/>
    <property type="project" value="UniProtKB-KW"/>
</dbReference>
<dbReference type="EMBL" id="QKRB01000038">
    <property type="protein sequence ID" value="PZD96450.1"/>
    <property type="molecule type" value="Genomic_DNA"/>
</dbReference>
<dbReference type="InterPro" id="IPR014001">
    <property type="entry name" value="Helicase_ATP-bd"/>
</dbReference>
<dbReference type="Gene3D" id="3.40.50.300">
    <property type="entry name" value="P-loop containing nucleotide triphosphate hydrolases"/>
    <property type="match status" value="2"/>
</dbReference>
<keyword evidence="5" id="KW-0067">ATP-binding</keyword>
<dbReference type="GO" id="GO:0004386">
    <property type="term" value="F:helicase activity"/>
    <property type="evidence" value="ECO:0007669"/>
    <property type="project" value="UniProtKB-KW"/>
</dbReference>
<evidence type="ECO:0000256" key="8">
    <source>
        <dbReference type="ARBA" id="ARBA00023235"/>
    </source>
</evidence>
<comment type="caution">
    <text evidence="11">The sequence shown here is derived from an EMBL/GenBank/DDBJ whole genome shotgun (WGS) entry which is preliminary data.</text>
</comment>
<evidence type="ECO:0000256" key="7">
    <source>
        <dbReference type="ARBA" id="ARBA00023204"/>
    </source>
</evidence>
<dbReference type="RefSeq" id="WP_111146144.1">
    <property type="nucleotide sequence ID" value="NZ_QKRB01000038.1"/>
</dbReference>
<dbReference type="GO" id="GO:0006281">
    <property type="term" value="P:DNA repair"/>
    <property type="evidence" value="ECO:0007669"/>
    <property type="project" value="UniProtKB-KW"/>
</dbReference>
<evidence type="ECO:0000256" key="2">
    <source>
        <dbReference type="ARBA" id="ARBA00022763"/>
    </source>
</evidence>
<evidence type="ECO:0000256" key="4">
    <source>
        <dbReference type="ARBA" id="ARBA00022806"/>
    </source>
</evidence>
<dbReference type="InterPro" id="IPR027417">
    <property type="entry name" value="P-loop_NTPase"/>
</dbReference>
<evidence type="ECO:0000256" key="1">
    <source>
        <dbReference type="ARBA" id="ARBA00022741"/>
    </source>
</evidence>
<name>A0A2W1LED5_9BACL</name>
<evidence type="ECO:0000313" key="11">
    <source>
        <dbReference type="EMBL" id="PZD96450.1"/>
    </source>
</evidence>
<reference evidence="11 12" key="1">
    <citation type="submission" date="2018-06" db="EMBL/GenBank/DDBJ databases">
        <title>Paenibacillus imtechensis sp. nov.</title>
        <authorList>
            <person name="Pinnaka A.K."/>
            <person name="Singh H."/>
            <person name="Kaur M."/>
        </authorList>
    </citation>
    <scope>NUCLEOTIDE SEQUENCE [LARGE SCALE GENOMIC DNA]</scope>
    <source>
        <strain evidence="11 12">SMB1</strain>
    </source>
</reference>
<keyword evidence="4 11" id="KW-0347">Helicase</keyword>
<evidence type="ECO:0000313" key="12">
    <source>
        <dbReference type="Proteomes" id="UP000249522"/>
    </source>
</evidence>
<sequence length="1508" mass="167695">MPVSSPLSAFHTILASWFAASFGEPTDVQKQAWEAIAPGQHTLIAAPTGSGKTLAALLPCMDRAIRSAMSGRRPEAGVQTLYVTPLKALNNDVHHHVIRFAEAIGQAADEGGYADWPGLRAAVRTGDTTSAQRAAMLRRPPDILITTPESLFILLTSAKGRHMLRGVEQVIVDEIHDLAADKRGAHLSLSLERLAALCGRPVQRIGVSATQKPIERIAHYLAGWEEPAGDAFSLQPLASPADPYAQDLAEHPLGYKPRPVTIVQSRMVKQFELQVTMPDAEKRGQGHSKETVWFPLLDRLIQLMGDSRSVLIFTNSRRLCERLCLRLNDYTGHEIAKAHHGSLSRERRLEVEAQLKSGELRVLIATSSLELGIDVGHIDLVLQVDSPLDSASGIQRIGRAGHAVGDVSRGVILARSRGMLPEIAVLARRIGSRDIEPINLPRNPLDVLSQHTVAMAAAEEHTLDGLYRLVCRSDSFRTFPHERLAAMLQVLGGRYPFVKPLLYYDAATGQISKRANSSMAAFTGAGTIPSSSAFPVHHAGSRSHLGELDEEFIHESRVGDVFQLGTSSWMIQEIRKDRVYVTEAGNRYSEIPFWRGEGSGRSYENGQLIGQLWEEIADRLEAGPASAEADLSTAEWLRRFCHFDGHAADALISYVRAQMAVSEIPSHKRLVVEYYQDLTNRTHVILHNHWGRRVNRTWLLAIEKQFQEILPYRLYGNAKDSGIEFVLPDWDPSWLQAIWKVTPDALEPLLSEAVTGSPLLAIAFRRLAETSLLLSRSFTRTPMWQKRMRSEELLKDSLPFAAEFPYLHEAVRECLHHYLDLNQLKEALRDIQQGRMEITVRETRHPSPLAAQFIADYVNMQLYEGDSLNDAIQLQLLHISKELTAEMFGQDAVRRAISESVLQQEQERLSMLPHQLKDEADCYQLLKQRGDSSTEELIRLGGEPVHAWLAVLEGRGRIMQMPFGSSTRWICADEADLYRKFPHSQASIAFIAGRYADRVLSFTEEDLQMSYPMLDAGQASGVIEELLRQERIEQAPFASSPDERLWMSSRTASRMIRLSIREARQEAEPADAAEWLIRAASLQHVLPAAQVRGSEGLRSVIAKLQGFFLPVGLWESVIFPARIPDYRKDDLDLLCASGEVIWIGRREDGSKEGKVAFFLTESKPLYAPFLKQAAGAGTKHPELLTLVRRTGASFLTRLSREAGQLPSELLEQLLDLVWEGHVSNDQFAPLRIQVKTKGKLLAKTGSGQGRWYPVSTLEETFTADPPKALPLEPGNLIEDAALPADTHHTGDHSPRNLTLPEPSAMAWTRHLLDSHGIITHELVSHACPFSWDALLPVMKQLEEWGVMTRGLFIRGVPAMQFISRELAPKLHPVPEASGTGSVTILSAVDPANLFGLVTPWPESRGPAFARKPGNYIVLDNSGQWLLWIEGGGRKVHWLIDPVEAAGDPADILRTVFQAMMRLQAVSKIKVSSWNGAPVTHSEGEPVLRTLGAERDKDSLVLWRSQLAP</sequence>
<dbReference type="InterPro" id="IPR052511">
    <property type="entry name" value="ATP-dep_Helicase"/>
</dbReference>
<dbReference type="SUPFAM" id="SSF52540">
    <property type="entry name" value="P-loop containing nucleoside triphosphate hydrolases"/>
    <property type="match status" value="1"/>
</dbReference>
<accession>A0A2W1LED5</accession>
<dbReference type="InterPro" id="IPR013701">
    <property type="entry name" value="Lhr-like_DEAD/DEAH_assoc"/>
</dbReference>
<dbReference type="InterPro" id="IPR055367">
    <property type="entry name" value="WH4_Lhr"/>
</dbReference>
<dbReference type="PROSITE" id="PS51194">
    <property type="entry name" value="HELICASE_CTER"/>
    <property type="match status" value="1"/>
</dbReference>
<keyword evidence="3" id="KW-0378">Hydrolase</keyword>
<gene>
    <name evidence="11" type="ORF">DNH61_08055</name>
</gene>
<dbReference type="OrthoDB" id="9774462at2"/>
<dbReference type="Pfam" id="PF00271">
    <property type="entry name" value="Helicase_C"/>
    <property type="match status" value="1"/>
</dbReference>
<dbReference type="GO" id="GO:0016887">
    <property type="term" value="F:ATP hydrolysis activity"/>
    <property type="evidence" value="ECO:0007669"/>
    <property type="project" value="TreeGrafter"/>
</dbReference>
<dbReference type="Pfam" id="PF00270">
    <property type="entry name" value="DEAD"/>
    <property type="match status" value="1"/>
</dbReference>
<keyword evidence="6" id="KW-0238">DNA-binding</keyword>
<dbReference type="Pfam" id="PF19306">
    <property type="entry name" value="WHD_Lhr"/>
    <property type="match status" value="1"/>
</dbReference>
<dbReference type="PANTHER" id="PTHR47962:SF5">
    <property type="entry name" value="ATP-DEPENDENT HELICASE LHR-RELATED"/>
    <property type="match status" value="1"/>
</dbReference>
<dbReference type="InterPro" id="IPR045628">
    <property type="entry name" value="Lhr_WH_dom"/>
</dbReference>
<dbReference type="InterPro" id="IPR055368">
    <property type="entry name" value="WH3_Lhr"/>
</dbReference>
<evidence type="ECO:0000259" key="9">
    <source>
        <dbReference type="PROSITE" id="PS51192"/>
    </source>
</evidence>
<evidence type="ECO:0000256" key="3">
    <source>
        <dbReference type="ARBA" id="ARBA00022801"/>
    </source>
</evidence>